<feature type="compositionally biased region" description="Basic and acidic residues" evidence="1">
    <location>
        <begin position="200"/>
        <end position="214"/>
    </location>
</feature>
<keyword evidence="3" id="KW-1185">Reference proteome</keyword>
<evidence type="ECO:0000313" key="3">
    <source>
        <dbReference type="Proteomes" id="UP001216390"/>
    </source>
</evidence>
<dbReference type="KEGG" id="ima:PO878_20215"/>
<protein>
    <submittedName>
        <fullName evidence="2">Uncharacterized protein</fullName>
    </submittedName>
</protein>
<dbReference type="AlphaFoldDB" id="A0AAE9YFF2"/>
<feature type="region of interest" description="Disordered" evidence="1">
    <location>
        <begin position="200"/>
        <end position="223"/>
    </location>
</feature>
<proteinExistence type="predicted"/>
<sequence length="223" mass="22894">MVLASDVDADVCGAVQCDEGKGADLLPADGDVGLFDELLLGAAAGRGGHPRVALEAPLVERVDVRAAHGLVPHHPRCAGQDAAQHVDVGEAEGHLAVARPVGDMERAEDEIFVDVAGGRMDETVVDAGAGDIVDVVFAAVDLLLGVGVVPFLGQLTGLRFALHLSSEGIEHGGEVGAVADELVSDARVGQVCPRRVEHAHLESDLSHDHAERGAESVAIGGVE</sequence>
<dbReference type="Proteomes" id="UP001216390">
    <property type="component" value="Chromosome"/>
</dbReference>
<name>A0AAE9YFF2_9ACTN</name>
<evidence type="ECO:0000256" key="1">
    <source>
        <dbReference type="SAM" id="MobiDB-lite"/>
    </source>
</evidence>
<accession>A0AAE9YFF2</accession>
<reference evidence="2" key="1">
    <citation type="submission" date="2023-01" db="EMBL/GenBank/DDBJ databases">
        <title>The diversity of Class Acidimicrobiia in South China Sea sediment environments and the proposal of Iamia marina sp. nov., a novel species of the genus Iamia.</title>
        <authorList>
            <person name="He Y."/>
            <person name="Tian X."/>
        </authorList>
    </citation>
    <scope>NUCLEOTIDE SEQUENCE</scope>
    <source>
        <strain evidence="2">DSM 19957</strain>
    </source>
</reference>
<evidence type="ECO:0000313" key="2">
    <source>
        <dbReference type="EMBL" id="WCO66821.1"/>
    </source>
</evidence>
<organism evidence="2 3">
    <name type="scientific">Iamia majanohamensis</name>
    <dbReference type="NCBI Taxonomy" id="467976"/>
    <lineage>
        <taxon>Bacteria</taxon>
        <taxon>Bacillati</taxon>
        <taxon>Actinomycetota</taxon>
        <taxon>Acidimicrobiia</taxon>
        <taxon>Acidimicrobiales</taxon>
        <taxon>Iamiaceae</taxon>
        <taxon>Iamia</taxon>
    </lineage>
</organism>
<dbReference type="RefSeq" id="WP_272736343.1">
    <property type="nucleotide sequence ID" value="NZ_CP116942.1"/>
</dbReference>
<dbReference type="EMBL" id="CP116942">
    <property type="protein sequence ID" value="WCO66821.1"/>
    <property type="molecule type" value="Genomic_DNA"/>
</dbReference>
<gene>
    <name evidence="2" type="ORF">PO878_20215</name>
</gene>